<sequence>MSRIRSEGQGGSVLLRSERALVASSGLLLGAGLGNIAIALTTPVLRQLHSVDGFSRPFLPEPLITAALAFAAYVVLALGLRAKRRLSASRCVVILAGAAQFILAASRPQPDATPLGDVRFLFLVMLFASPVIAWGATVAAIHGLPAGARRALAFLALIQTLGTTSLLARAGPLLLGHDYITDQPLWSAVMQIGAALLLAQPALTPRRNMRRT</sequence>
<reference evidence="1 2" key="1">
    <citation type="submission" date="2015-08" db="EMBL/GenBank/DDBJ databases">
        <title>Draft Genome Sequence of Rathayibacter sp. Strain VKM Ac-2596 Isolated from Leaf Gall Induced by Plant-Parasitic Nematodes.</title>
        <authorList>
            <person name="Vasilenko O.V."/>
            <person name="Starodumova I.P."/>
            <person name="Tarlachkov S.V."/>
            <person name="Dorofeeva L.V."/>
            <person name="Evtushenko L.I."/>
        </authorList>
    </citation>
    <scope>NUCLEOTIDE SEQUENCE [LARGE SCALE GENOMIC DNA]</scope>
    <source>
        <strain evidence="1 2">VKM Ac-2596</strain>
    </source>
</reference>
<proteinExistence type="predicted"/>
<evidence type="ECO:0000313" key="2">
    <source>
        <dbReference type="Proteomes" id="UP000076717"/>
    </source>
</evidence>
<protein>
    <submittedName>
        <fullName evidence="1">Uncharacterized protein</fullName>
    </submittedName>
</protein>
<accession>A0A162GS02</accession>
<name>A0A162GS02_9MICO</name>
<dbReference type="EMBL" id="LIIN01000026">
    <property type="protein sequence ID" value="KZX21788.1"/>
    <property type="molecule type" value="Genomic_DNA"/>
</dbReference>
<keyword evidence="2" id="KW-1185">Reference proteome</keyword>
<organism evidence="1 2">
    <name type="scientific">Rathayibacter tanaceti</name>
    <dbReference type="NCBI Taxonomy" id="1671680"/>
    <lineage>
        <taxon>Bacteria</taxon>
        <taxon>Bacillati</taxon>
        <taxon>Actinomycetota</taxon>
        <taxon>Actinomycetes</taxon>
        <taxon>Micrococcales</taxon>
        <taxon>Microbacteriaceae</taxon>
        <taxon>Rathayibacter</taxon>
    </lineage>
</organism>
<dbReference type="AlphaFoldDB" id="A0A162GS02"/>
<gene>
    <name evidence="1" type="ORF">ACH61_01092</name>
</gene>
<comment type="caution">
    <text evidence="1">The sequence shown here is derived from an EMBL/GenBank/DDBJ whole genome shotgun (WGS) entry which is preliminary data.</text>
</comment>
<dbReference type="Proteomes" id="UP000076717">
    <property type="component" value="Unassembled WGS sequence"/>
</dbReference>
<evidence type="ECO:0000313" key="1">
    <source>
        <dbReference type="EMBL" id="KZX21788.1"/>
    </source>
</evidence>